<organism evidence="4 5">
    <name type="scientific">Mya arenaria</name>
    <name type="common">Soft-shell clam</name>
    <dbReference type="NCBI Taxonomy" id="6604"/>
    <lineage>
        <taxon>Eukaryota</taxon>
        <taxon>Metazoa</taxon>
        <taxon>Spiralia</taxon>
        <taxon>Lophotrochozoa</taxon>
        <taxon>Mollusca</taxon>
        <taxon>Bivalvia</taxon>
        <taxon>Autobranchia</taxon>
        <taxon>Heteroconchia</taxon>
        <taxon>Euheterodonta</taxon>
        <taxon>Imparidentia</taxon>
        <taxon>Neoheterodontei</taxon>
        <taxon>Myida</taxon>
        <taxon>Myoidea</taxon>
        <taxon>Myidae</taxon>
        <taxon>Mya</taxon>
    </lineage>
</organism>
<keyword evidence="5" id="KW-1185">Reference proteome</keyword>
<evidence type="ECO:0000259" key="3">
    <source>
        <dbReference type="Pfam" id="PF23354"/>
    </source>
</evidence>
<reference evidence="4" key="1">
    <citation type="submission" date="2022-11" db="EMBL/GenBank/DDBJ databases">
        <title>Centuries of genome instability and evolution in soft-shell clam transmissible cancer (bioRxiv).</title>
        <authorList>
            <person name="Hart S.F.M."/>
            <person name="Yonemitsu M.A."/>
            <person name="Giersch R.M."/>
            <person name="Beal B.F."/>
            <person name="Arriagada G."/>
            <person name="Davis B.W."/>
            <person name="Ostrander E.A."/>
            <person name="Goff S.P."/>
            <person name="Metzger M.J."/>
        </authorList>
    </citation>
    <scope>NUCLEOTIDE SEQUENCE</scope>
    <source>
        <strain evidence="4">MELC-2E11</strain>
        <tissue evidence="4">Siphon/mantle</tissue>
    </source>
</reference>
<dbReference type="Pfam" id="PF23345">
    <property type="entry name" value="NUP160_helical"/>
    <property type="match status" value="1"/>
</dbReference>
<feature type="domain" description="NUP160 middle TPR" evidence="3">
    <location>
        <begin position="248"/>
        <end position="404"/>
    </location>
</feature>
<dbReference type="InterPro" id="IPR056547">
    <property type="entry name" value="NUP160_helical"/>
</dbReference>
<dbReference type="PANTHER" id="PTHR21286">
    <property type="entry name" value="NUCLEAR PORE COMPLEX PROTEIN NUP160"/>
    <property type="match status" value="1"/>
</dbReference>
<dbReference type="PANTHER" id="PTHR21286:SF0">
    <property type="entry name" value="NUCLEAR PORE COMPLEX PROTEIN NUP160"/>
    <property type="match status" value="1"/>
</dbReference>
<protein>
    <submittedName>
        <fullName evidence="4">NU160-like protein</fullName>
    </submittedName>
</protein>
<feature type="domain" description="NUP160 helical" evidence="1">
    <location>
        <begin position="86"/>
        <end position="161"/>
    </location>
</feature>
<evidence type="ECO:0000313" key="4">
    <source>
        <dbReference type="EMBL" id="WAR01460.1"/>
    </source>
</evidence>
<dbReference type="EMBL" id="CP111015">
    <property type="protein sequence ID" value="WAR01460.1"/>
    <property type="molecule type" value="Genomic_DNA"/>
</dbReference>
<dbReference type="InterPro" id="IPR056536">
    <property type="entry name" value="TPR_NUP160_C"/>
</dbReference>
<dbReference type="Pfam" id="PF23347">
    <property type="entry name" value="TPR_Nup160_C"/>
    <property type="match status" value="1"/>
</dbReference>
<evidence type="ECO:0000259" key="2">
    <source>
        <dbReference type="Pfam" id="PF23347"/>
    </source>
</evidence>
<dbReference type="Proteomes" id="UP001164746">
    <property type="component" value="Chromosome 4"/>
</dbReference>
<gene>
    <name evidence="4" type="ORF">MAR_008018</name>
</gene>
<evidence type="ECO:0000313" key="5">
    <source>
        <dbReference type="Proteomes" id="UP001164746"/>
    </source>
</evidence>
<dbReference type="InterPro" id="IPR056535">
    <property type="entry name" value="TPR_NUP160_M"/>
</dbReference>
<sequence length="675" mass="76241">MRIYLFPGLDVDLKRDLELVSEALKAISLEMSDLSAQFEQELSTNQNLEAIARQLVDTVVLNHDIENTDVPSVSTSLRVDPIAQLGISRLFTSGVGVEIVSQCVQQFASTRFALLRDLYLFQTTALQLCNQANIGPNVIQAIQNELQPYTASLLRAYQVLKEMNIRQLSYLNVSDTTALANVPIGPALFQKIDQRGVSLLELFIFIVGYDQKGASLLELFIVGCGGEKMRGSQSMANYLSEDPAATWSVIRQFEEYSAPDVVISLARNAIAIADDIDENLLGHNSEAYSAMMENPDPTRRKDCLRQLLICLCERGDLQALVDFPYTDLEEEVENILESRARCMDLTSYNYYDLLYAFHIFRNNYRKGGSVMYEHGMRLGREVPGRQGLQRQAQCYLAALNALRLVKPEYSWIIKPTIPTRPSVSGSRFEIVEIADIEREYMLVDARLRLLSQEEDSSLAAASCQGADEIVGLLVKAGMYDRAVIVSRAFTLPLNPVFESLALRCVNLAKNSTYHMRGDNDYTSQAWSWLKTNNLTLKHVSKESSSSDEAWQLLQQYLSRYEDQSGRYHRCTATKLLAHGFALPTWLINSYKGLNSAELLRLYIDHDLLEEATSLCTEYLDAVLDSFKGQDSELFSIKMYQGLKDRMTIYKGKLHSITEQVLSSTQQQQQFMQTGW</sequence>
<proteinExistence type="predicted"/>
<dbReference type="InterPro" id="IPR021717">
    <property type="entry name" value="Nucleoporin_Nup160"/>
</dbReference>
<name>A0ABY7DUS2_MYAAR</name>
<evidence type="ECO:0000259" key="1">
    <source>
        <dbReference type="Pfam" id="PF23345"/>
    </source>
</evidence>
<feature type="domain" description="NUP160 C-terminal TPR" evidence="2">
    <location>
        <begin position="432"/>
        <end position="625"/>
    </location>
</feature>
<accession>A0ABY7DUS2</accession>
<dbReference type="Pfam" id="PF23354">
    <property type="entry name" value="TPR_NUP160_120_M"/>
    <property type="match status" value="1"/>
</dbReference>